<organism evidence="1 2">
    <name type="scientific">Trifolium pratense</name>
    <name type="common">Red clover</name>
    <dbReference type="NCBI Taxonomy" id="57577"/>
    <lineage>
        <taxon>Eukaryota</taxon>
        <taxon>Viridiplantae</taxon>
        <taxon>Streptophyta</taxon>
        <taxon>Embryophyta</taxon>
        <taxon>Tracheophyta</taxon>
        <taxon>Spermatophyta</taxon>
        <taxon>Magnoliopsida</taxon>
        <taxon>eudicotyledons</taxon>
        <taxon>Gunneridae</taxon>
        <taxon>Pentapetalae</taxon>
        <taxon>rosids</taxon>
        <taxon>fabids</taxon>
        <taxon>Fabales</taxon>
        <taxon>Fabaceae</taxon>
        <taxon>Papilionoideae</taxon>
        <taxon>50 kb inversion clade</taxon>
        <taxon>NPAAA clade</taxon>
        <taxon>Hologalegina</taxon>
        <taxon>IRL clade</taxon>
        <taxon>Trifolieae</taxon>
        <taxon>Trifolium</taxon>
    </lineage>
</organism>
<evidence type="ECO:0000313" key="2">
    <source>
        <dbReference type="Proteomes" id="UP001177021"/>
    </source>
</evidence>
<gene>
    <name evidence="1" type="ORF">MILVUS5_LOCUS26149</name>
</gene>
<proteinExistence type="predicted"/>
<protein>
    <submittedName>
        <fullName evidence="1">Uncharacterized protein</fullName>
    </submittedName>
</protein>
<name>A0ACB0KV90_TRIPR</name>
<comment type="caution">
    <text evidence="1">The sequence shown here is derived from an EMBL/GenBank/DDBJ whole genome shotgun (WGS) entry which is preliminary data.</text>
</comment>
<reference evidence="1" key="1">
    <citation type="submission" date="2023-10" db="EMBL/GenBank/DDBJ databases">
        <authorList>
            <person name="Rodriguez Cubillos JULIANA M."/>
            <person name="De Vega J."/>
        </authorList>
    </citation>
    <scope>NUCLEOTIDE SEQUENCE</scope>
</reference>
<accession>A0ACB0KV90</accession>
<keyword evidence="2" id="KW-1185">Reference proteome</keyword>
<dbReference type="EMBL" id="CASHSV030000311">
    <property type="protein sequence ID" value="CAJ2660130.1"/>
    <property type="molecule type" value="Genomic_DNA"/>
</dbReference>
<dbReference type="Proteomes" id="UP001177021">
    <property type="component" value="Unassembled WGS sequence"/>
</dbReference>
<evidence type="ECO:0000313" key="1">
    <source>
        <dbReference type="EMBL" id="CAJ2660130.1"/>
    </source>
</evidence>
<sequence>MSEPDPKTRQRSVQWSPATTSPESKPIQPSWAKKTGFKPKFSGETNASDSGQITLPPKSRELEVSTDLEAGRVRATPPTAAPVNGVLKIPQLPVSKDFVAKKRRDSDGVPSTNGQVKVGVEQPERRTARSEEVTGSLPQTVDGDGFVVRHSHMKYELRDSPGLVPIGVYGIQHYVSILGSLILIPLVIVPAMGGSHEETAAVVSTVLFVSGLTTLLHTFFGSRLPLIQGPSFVYLAPVLAIINSPEFQGLNGNKFRHIMKELQGAIIIGSAFQTFLGYTGLMSLLVRFINPVVVSPTIAAVGLSFYGYGFPIVGTCIEIGAVQILVVIVFSLYLRKISVLGHRIFLIYAVPLGLTMTWAVAFLLTEAGAYNYKGCDTNIPASNIVSEHCRKHISRMKQCRIDTSHALKSSQWFKFPYPLQWGTPVFHWKMALVMCVVSLISSVDSVGSYHASSLLVASRPPTPGVLSRGIGLEGLSSVLAGLWGTGTGSTTLTENVHTIAVTKMGSRRAVQLGAFILIVLSLVGKVGGFIASIPVVMVAGLLCFMWAMLTALGLSNLRYSEAGSSRNIIIIGLSLFFSLSIPAYFQQYGISPNSNLSVPRHFQPYIVASHGPFQSKYGGLNYFLNTIFSLHMVVAFLVAVILDNTVPGSKQERGVYVWSEPDVARRDPTIAKDYGLPLRVGRIFRWVKWVGL</sequence>